<proteinExistence type="predicted"/>
<protein>
    <submittedName>
        <fullName evidence="6">WD40 repeat-like protein</fullName>
    </submittedName>
</protein>
<feature type="repeat" description="WD" evidence="3">
    <location>
        <begin position="540"/>
        <end position="579"/>
    </location>
</feature>
<dbReference type="Proteomes" id="UP000193719">
    <property type="component" value="Unassembled WGS sequence"/>
</dbReference>
<dbReference type="SMART" id="SM00320">
    <property type="entry name" value="WD40"/>
    <property type="match status" value="7"/>
</dbReference>
<dbReference type="InterPro" id="IPR001680">
    <property type="entry name" value="WD40_rpt"/>
</dbReference>
<evidence type="ECO:0000256" key="1">
    <source>
        <dbReference type="ARBA" id="ARBA00022574"/>
    </source>
</evidence>
<dbReference type="AlphaFoldDB" id="A0A1Y1VM48"/>
<keyword evidence="2" id="KW-0677">Repeat</keyword>
<dbReference type="SUPFAM" id="SSF81383">
    <property type="entry name" value="F-box domain"/>
    <property type="match status" value="1"/>
</dbReference>
<dbReference type="GO" id="GO:0043161">
    <property type="term" value="P:proteasome-mediated ubiquitin-dependent protein catabolic process"/>
    <property type="evidence" value="ECO:0007669"/>
    <property type="project" value="TreeGrafter"/>
</dbReference>
<dbReference type="InterPro" id="IPR036047">
    <property type="entry name" value="F-box-like_dom_sf"/>
</dbReference>
<feature type="compositionally biased region" description="Polar residues" evidence="4">
    <location>
        <begin position="233"/>
        <end position="247"/>
    </location>
</feature>
<dbReference type="InterPro" id="IPR036322">
    <property type="entry name" value="WD40_repeat_dom_sf"/>
</dbReference>
<gene>
    <name evidence="6" type="ORF">BCR36DRAFT_316294</name>
</gene>
<accession>A0A1Y1VM48</accession>
<dbReference type="InterPro" id="IPR019775">
    <property type="entry name" value="WD40_repeat_CS"/>
</dbReference>
<dbReference type="SMART" id="SM00256">
    <property type="entry name" value="FBOX"/>
    <property type="match status" value="1"/>
</dbReference>
<evidence type="ECO:0000256" key="2">
    <source>
        <dbReference type="ARBA" id="ARBA00022737"/>
    </source>
</evidence>
<feature type="region of interest" description="Disordered" evidence="4">
    <location>
        <begin position="170"/>
        <end position="263"/>
    </location>
</feature>
<dbReference type="Pfam" id="PF00400">
    <property type="entry name" value="WD40"/>
    <property type="match status" value="7"/>
</dbReference>
<dbReference type="PROSITE" id="PS50181">
    <property type="entry name" value="FBOX"/>
    <property type="match status" value="1"/>
</dbReference>
<feature type="region of interest" description="Disordered" evidence="4">
    <location>
        <begin position="986"/>
        <end position="1041"/>
    </location>
</feature>
<dbReference type="GO" id="GO:0005737">
    <property type="term" value="C:cytoplasm"/>
    <property type="evidence" value="ECO:0007669"/>
    <property type="project" value="TreeGrafter"/>
</dbReference>
<dbReference type="InterPro" id="IPR001810">
    <property type="entry name" value="F-box_dom"/>
</dbReference>
<feature type="repeat" description="WD" evidence="3">
    <location>
        <begin position="754"/>
        <end position="795"/>
    </location>
</feature>
<organism evidence="6 7">
    <name type="scientific">Piromyces finnis</name>
    <dbReference type="NCBI Taxonomy" id="1754191"/>
    <lineage>
        <taxon>Eukaryota</taxon>
        <taxon>Fungi</taxon>
        <taxon>Fungi incertae sedis</taxon>
        <taxon>Chytridiomycota</taxon>
        <taxon>Chytridiomycota incertae sedis</taxon>
        <taxon>Neocallimastigomycetes</taxon>
        <taxon>Neocallimastigales</taxon>
        <taxon>Neocallimastigaceae</taxon>
        <taxon>Piromyces</taxon>
    </lineage>
</organism>
<dbReference type="GO" id="GO:0043130">
    <property type="term" value="F:ubiquitin binding"/>
    <property type="evidence" value="ECO:0007669"/>
    <property type="project" value="TreeGrafter"/>
</dbReference>
<evidence type="ECO:0000313" key="6">
    <source>
        <dbReference type="EMBL" id="ORX60004.1"/>
    </source>
</evidence>
<dbReference type="InterPro" id="IPR020472">
    <property type="entry name" value="WD40_PAC1"/>
</dbReference>
<dbReference type="SUPFAM" id="SSF50978">
    <property type="entry name" value="WD40 repeat-like"/>
    <property type="match status" value="1"/>
</dbReference>
<keyword evidence="1 3" id="KW-0853">WD repeat</keyword>
<dbReference type="EMBL" id="MCFH01000002">
    <property type="protein sequence ID" value="ORX60004.1"/>
    <property type="molecule type" value="Genomic_DNA"/>
</dbReference>
<keyword evidence="7" id="KW-1185">Reference proteome</keyword>
<dbReference type="OrthoDB" id="190105at2759"/>
<dbReference type="GO" id="GO:0005634">
    <property type="term" value="C:nucleus"/>
    <property type="evidence" value="ECO:0007669"/>
    <property type="project" value="TreeGrafter"/>
</dbReference>
<dbReference type="CDD" id="cd00200">
    <property type="entry name" value="WD40"/>
    <property type="match status" value="1"/>
</dbReference>
<reference evidence="6 7" key="2">
    <citation type="submission" date="2016-08" db="EMBL/GenBank/DDBJ databases">
        <title>Pervasive Adenine N6-methylation of Active Genes in Fungi.</title>
        <authorList>
            <consortium name="DOE Joint Genome Institute"/>
            <person name="Mondo S.J."/>
            <person name="Dannebaum R.O."/>
            <person name="Kuo R.C."/>
            <person name="Labutti K."/>
            <person name="Haridas S."/>
            <person name="Kuo A."/>
            <person name="Salamov A."/>
            <person name="Ahrendt S.R."/>
            <person name="Lipzen A."/>
            <person name="Sullivan W."/>
            <person name="Andreopoulos W.B."/>
            <person name="Clum A."/>
            <person name="Lindquist E."/>
            <person name="Daum C."/>
            <person name="Ramamoorthy G.K."/>
            <person name="Gryganskyi A."/>
            <person name="Culley D."/>
            <person name="Magnuson J.K."/>
            <person name="James T.Y."/>
            <person name="O'Malley M.A."/>
            <person name="Stajich J.E."/>
            <person name="Spatafora J.W."/>
            <person name="Visel A."/>
            <person name="Grigoriev I.V."/>
        </authorList>
    </citation>
    <scope>NUCLEOTIDE SEQUENCE [LARGE SCALE GENOMIC DNA]</scope>
    <source>
        <strain evidence="7">finn</strain>
    </source>
</reference>
<dbReference type="GO" id="GO:0010992">
    <property type="term" value="P:ubiquitin recycling"/>
    <property type="evidence" value="ECO:0007669"/>
    <property type="project" value="TreeGrafter"/>
</dbReference>
<comment type="caution">
    <text evidence="6">The sequence shown here is derived from an EMBL/GenBank/DDBJ whole genome shotgun (WGS) entry which is preliminary data.</text>
</comment>
<evidence type="ECO:0000313" key="7">
    <source>
        <dbReference type="Proteomes" id="UP000193719"/>
    </source>
</evidence>
<dbReference type="Pfam" id="PF00646">
    <property type="entry name" value="F-box"/>
    <property type="match status" value="1"/>
</dbReference>
<feature type="repeat" description="WD" evidence="3">
    <location>
        <begin position="796"/>
        <end position="835"/>
    </location>
</feature>
<dbReference type="PANTHER" id="PTHR19849">
    <property type="entry name" value="PHOSPHOLIPASE A-2-ACTIVATING PROTEIN"/>
    <property type="match status" value="1"/>
</dbReference>
<dbReference type="STRING" id="1754191.A0A1Y1VM48"/>
<feature type="domain" description="F-box" evidence="5">
    <location>
        <begin position="340"/>
        <end position="390"/>
    </location>
</feature>
<evidence type="ECO:0000256" key="4">
    <source>
        <dbReference type="SAM" id="MobiDB-lite"/>
    </source>
</evidence>
<dbReference type="Gene3D" id="2.130.10.10">
    <property type="entry name" value="YVTN repeat-like/Quinoprotein amine dehydrogenase"/>
    <property type="match status" value="1"/>
</dbReference>
<dbReference type="Gene3D" id="1.20.1280.50">
    <property type="match status" value="1"/>
</dbReference>
<name>A0A1Y1VM48_9FUNG</name>
<dbReference type="PRINTS" id="PR00320">
    <property type="entry name" value="GPROTEINBRPT"/>
</dbReference>
<feature type="compositionally biased region" description="Low complexity" evidence="4">
    <location>
        <begin position="986"/>
        <end position="1000"/>
    </location>
</feature>
<sequence>MNTITDITEIKKLRNEIKPKSSTTKKKDNKEQYQKYKYGNMSLTPTSVTTTIITKTTTTTEYPPLYFAPPELPKDCDSSTYPLANVPTPYNLKNFQFDLNGSPTYFKEIEINQPETNTVGNGLKITKTNTVNSKLISNLSNPYIKRINRKRPAPDIDTLIQNDIYFENEESKDSNSHLHDVPTIRKPHKRHASQQDVNPHEEVFSNNNMNISGNHNSNSASVASANISDSECNKNLPSPSMSPTLNSKIKHINNNSDNTENENRDDYLDLVKSGSSPFRDITDLSHNQEDIPISNIPYIISTFDVLPPTMKSYILLHLLKRCRVPTLQYISSLILTSLKYDFFSLLPVHISYRIIQYLDFHSIAICSQVSKSWYKLFNSPGVDTAIWKYQLKNDFWIDEKEIKEAIILWNKNKNKSTVTLNGNVASTSSYSNPTSLLKEDANTLSFENDDLSDENKENFAALLQSQGYEIPPNLYKYLYRRHHLLKKNWNNGRCHQISFPGNGSMVVTCLQFDDDKIISGSDDNIINIYDTATGKLRKKLTGHTGGVWVLHYYGNTLVSGSTDRTVRIWDIEEGKCTHQFEGHTSTVRCLQILIPTKNSITGKMEPECPLIVTGSRDTTLRVWRLPDTKKDKPYFPQSQQQTINQQIMNMSESDQLSTIPIIPLGQQQAGQINTDGNNNMVNTIAGRLNLINSVDSSLNSGNNNNVNPYFLHTLHGHTQSVRAVAGSGNVLVSGSYDSTVRVWDLKTGESVHLLRGHMDKVYSVGYSPELELAASGSMDTFVRVWSTKTGQCLYQLEGHSSLVGLLEISPNYIVSAAADNTLRIWSPSSGRFISALYGHTAAITCFHHDARLNRIVSGSEGAIKLWELSSDERLNKRPGTSVTTTETGGVSTKTTYGTYKRDLVTGIQCVWKIEIDERRLVCAFQRGTGNNIKTWFEVLDYGEGLQNLEDEFIQNSLSKSSSSSHPSGGESENKNYQFMKLISHDSSSNNSSYNTSHPSNGQDIEMKEKEGEEEDNINTAISHANINPSSSEVNHIDDSLS</sequence>
<feature type="compositionally biased region" description="Basic and acidic residues" evidence="4">
    <location>
        <begin position="170"/>
        <end position="183"/>
    </location>
</feature>
<evidence type="ECO:0000259" key="5">
    <source>
        <dbReference type="PROSITE" id="PS50181"/>
    </source>
</evidence>
<dbReference type="InterPro" id="IPR015943">
    <property type="entry name" value="WD40/YVTN_repeat-like_dom_sf"/>
</dbReference>
<dbReference type="PROSITE" id="PS00678">
    <property type="entry name" value="WD_REPEATS_1"/>
    <property type="match status" value="2"/>
</dbReference>
<evidence type="ECO:0000256" key="3">
    <source>
        <dbReference type="PROSITE-ProRule" id="PRU00221"/>
    </source>
</evidence>
<dbReference type="PANTHER" id="PTHR19849:SF1">
    <property type="entry name" value="F-BOX_WD REPEAT-CONTAINING PROTEIN 7"/>
    <property type="match status" value="1"/>
</dbReference>
<feature type="compositionally biased region" description="Low complexity" evidence="4">
    <location>
        <begin position="205"/>
        <end position="230"/>
    </location>
</feature>
<reference evidence="6 7" key="1">
    <citation type="submission" date="2016-08" db="EMBL/GenBank/DDBJ databases">
        <title>Genomes of anaerobic fungi encode conserved fungal cellulosomes for biomass hydrolysis.</title>
        <authorList>
            <consortium name="DOE Joint Genome Institute"/>
            <person name="Haitjema C.H."/>
            <person name="Gilmore S.P."/>
            <person name="Henske J.K."/>
            <person name="Solomon K.V."/>
            <person name="De Groot R."/>
            <person name="Kuo A."/>
            <person name="Mondo S.J."/>
            <person name="Salamov A.A."/>
            <person name="Labutti K."/>
            <person name="Zhao Z."/>
            <person name="Chiniquy J."/>
            <person name="Barry K."/>
            <person name="Brewer H.M."/>
            <person name="Purvine S.O."/>
            <person name="Wright A.T."/>
            <person name="Boxma B."/>
            <person name="Van Alen T."/>
            <person name="Hackstein J.H."/>
            <person name="Baker S.E."/>
            <person name="Grigoriev I.V."/>
            <person name="O'Malley M.A."/>
        </authorList>
    </citation>
    <scope>NUCLEOTIDE SEQUENCE [LARGE SCALE GENOMIC DNA]</scope>
    <source>
        <strain evidence="7">finn</strain>
    </source>
</reference>
<feature type="compositionally biased region" description="Polar residues" evidence="4">
    <location>
        <begin position="1017"/>
        <end position="1033"/>
    </location>
</feature>
<feature type="repeat" description="WD" evidence="3">
    <location>
        <begin position="714"/>
        <end position="753"/>
    </location>
</feature>
<dbReference type="PROSITE" id="PS50294">
    <property type="entry name" value="WD_REPEATS_REGION"/>
    <property type="match status" value="4"/>
</dbReference>
<dbReference type="PROSITE" id="PS50082">
    <property type="entry name" value="WD_REPEATS_2"/>
    <property type="match status" value="4"/>
</dbReference>